<gene>
    <name evidence="3" type="ORF">QWZ10_16225</name>
</gene>
<feature type="transmembrane region" description="Helical" evidence="1">
    <location>
        <begin position="55"/>
        <end position="71"/>
    </location>
</feature>
<dbReference type="EMBL" id="JAUFRC010000001">
    <property type="protein sequence ID" value="MDN3712906.1"/>
    <property type="molecule type" value="Genomic_DNA"/>
</dbReference>
<sequence length="329" mass="36768">MLKTLNRAALVLVTILFLVLSLGALTFQTAPPIRWICYALTGAVAVGVIGAGRKWGWLVLALGIAGAGLWYQTIQPRADRIWAEDVARGVTGVVHGDFVTLTNVRDFDWQTRDEAEVRWRDMTFDLREITSVDLFNSVWSSPLIAHTLIGFGFEDGRHLVFSAEIRREKGEVFSTFGGFFRQFELVMIAATESDIVRLRTTMRGEDVSLFPLRVSRDQARELFLSYITRANKLQAQPEFYNTLTSNCTTIIWELAHTFNRSLPFDWRVLVSGMLPEYLQDRGLLQVDAPIAEIRAAARISDLARQSDASGASYSTVIRSGAVSSLLAAE</sequence>
<organism evidence="3 4">
    <name type="scientific">Paracoccus cavernae</name>
    <dbReference type="NCBI Taxonomy" id="1571207"/>
    <lineage>
        <taxon>Bacteria</taxon>
        <taxon>Pseudomonadati</taxon>
        <taxon>Pseudomonadota</taxon>
        <taxon>Alphaproteobacteria</taxon>
        <taxon>Rhodobacterales</taxon>
        <taxon>Paracoccaceae</taxon>
        <taxon>Paracoccus</taxon>
    </lineage>
</organism>
<dbReference type="Pfam" id="PF13387">
    <property type="entry name" value="Lnb_N"/>
    <property type="match status" value="1"/>
</dbReference>
<evidence type="ECO:0000259" key="2">
    <source>
        <dbReference type="Pfam" id="PF13387"/>
    </source>
</evidence>
<accession>A0ABT8D9G1</accession>
<dbReference type="InterPro" id="IPR025178">
    <property type="entry name" value="Lnb_N"/>
</dbReference>
<protein>
    <submittedName>
        <fullName evidence="3">DUF4105 domain-containing protein</fullName>
    </submittedName>
</protein>
<keyword evidence="1" id="KW-0472">Membrane</keyword>
<keyword evidence="1" id="KW-0812">Transmembrane</keyword>
<name>A0ABT8D9G1_9RHOB</name>
<feature type="transmembrane region" description="Helical" evidence="1">
    <location>
        <begin position="33"/>
        <end position="50"/>
    </location>
</feature>
<evidence type="ECO:0000256" key="1">
    <source>
        <dbReference type="SAM" id="Phobius"/>
    </source>
</evidence>
<feature type="domain" description="Lnb N-terminal periplasmic" evidence="2">
    <location>
        <begin position="117"/>
        <end position="271"/>
    </location>
</feature>
<dbReference type="RefSeq" id="WP_377683573.1">
    <property type="nucleotide sequence ID" value="NZ_JBHMDZ010000001.1"/>
</dbReference>
<evidence type="ECO:0000313" key="3">
    <source>
        <dbReference type="EMBL" id="MDN3712906.1"/>
    </source>
</evidence>
<proteinExistence type="predicted"/>
<keyword evidence="1" id="KW-1133">Transmembrane helix</keyword>
<dbReference type="Proteomes" id="UP001243846">
    <property type="component" value="Unassembled WGS sequence"/>
</dbReference>
<reference evidence="4" key="1">
    <citation type="journal article" date="2019" name="Int. J. Syst. Evol. Microbiol.">
        <title>The Global Catalogue of Microorganisms (GCM) 10K type strain sequencing project: providing services to taxonomists for standard genome sequencing and annotation.</title>
        <authorList>
            <consortium name="The Broad Institute Genomics Platform"/>
            <consortium name="The Broad Institute Genome Sequencing Center for Infectious Disease"/>
            <person name="Wu L."/>
            <person name="Ma J."/>
        </authorList>
    </citation>
    <scope>NUCLEOTIDE SEQUENCE [LARGE SCALE GENOMIC DNA]</scope>
    <source>
        <strain evidence="4">CECT 8482</strain>
    </source>
</reference>
<evidence type="ECO:0000313" key="4">
    <source>
        <dbReference type="Proteomes" id="UP001243846"/>
    </source>
</evidence>
<keyword evidence="4" id="KW-1185">Reference proteome</keyword>
<comment type="caution">
    <text evidence="3">The sequence shown here is derived from an EMBL/GenBank/DDBJ whole genome shotgun (WGS) entry which is preliminary data.</text>
</comment>